<comment type="caution">
    <text evidence="6">The sequence shown here is derived from an EMBL/GenBank/DDBJ whole genome shotgun (WGS) entry which is preliminary data.</text>
</comment>
<comment type="cofactor">
    <cofactor evidence="1">
        <name>Mg(2+)</name>
        <dbReference type="ChEBI" id="CHEBI:18420"/>
    </cofactor>
</comment>
<evidence type="ECO:0000256" key="4">
    <source>
        <dbReference type="ARBA" id="ARBA00022842"/>
    </source>
</evidence>
<dbReference type="InterPro" id="IPR000086">
    <property type="entry name" value="NUDIX_hydrolase_dom"/>
</dbReference>
<accession>A0A952FM87</accession>
<dbReference type="AlphaFoldDB" id="A0A952FM87"/>
<evidence type="ECO:0000313" key="7">
    <source>
        <dbReference type="Proteomes" id="UP000700706"/>
    </source>
</evidence>
<dbReference type="EMBL" id="JAEKLZ010000262">
    <property type="protein sequence ID" value="MBW8727232.1"/>
    <property type="molecule type" value="Genomic_DNA"/>
</dbReference>
<dbReference type="GO" id="GO:0046872">
    <property type="term" value="F:metal ion binding"/>
    <property type="evidence" value="ECO:0007669"/>
    <property type="project" value="UniProtKB-KW"/>
</dbReference>
<sequence>MAGKTKAVRVQHGALPYRIGPDGAVQILLVTSRQTRRWIIPKGWPIKGLKPSKSAAREAFEEAGVRGAVGSKAIGSFVYDKGLEDGVSVSCEVGVFPLKVERQHKTWPEAHQRETRWVGPEEALDLLDDRGLRDVVAAFVRRMEARQAAE</sequence>
<dbReference type="GO" id="GO:0005737">
    <property type="term" value="C:cytoplasm"/>
    <property type="evidence" value="ECO:0007669"/>
    <property type="project" value="TreeGrafter"/>
</dbReference>
<dbReference type="PANTHER" id="PTHR12629:SF0">
    <property type="entry name" value="DIPHOSPHOINOSITOL-POLYPHOSPHATE DIPHOSPHATASE"/>
    <property type="match status" value="1"/>
</dbReference>
<dbReference type="PANTHER" id="PTHR12629">
    <property type="entry name" value="DIPHOSPHOINOSITOL POLYPHOSPHATE PHOSPHOHYDROLASE"/>
    <property type="match status" value="1"/>
</dbReference>
<dbReference type="PROSITE" id="PS51462">
    <property type="entry name" value="NUDIX"/>
    <property type="match status" value="1"/>
</dbReference>
<name>A0A952FM87_9PROT</name>
<dbReference type="InterPro" id="IPR047198">
    <property type="entry name" value="DDP-like_NUDIX"/>
</dbReference>
<dbReference type="Proteomes" id="UP000700706">
    <property type="component" value="Unassembled WGS sequence"/>
</dbReference>
<dbReference type="GO" id="GO:0016462">
    <property type="term" value="F:pyrophosphatase activity"/>
    <property type="evidence" value="ECO:0007669"/>
    <property type="project" value="InterPro"/>
</dbReference>
<dbReference type="InterPro" id="IPR015797">
    <property type="entry name" value="NUDIX_hydrolase-like_dom_sf"/>
</dbReference>
<keyword evidence="2" id="KW-0479">Metal-binding</keyword>
<evidence type="ECO:0000259" key="5">
    <source>
        <dbReference type="PROSITE" id="PS51462"/>
    </source>
</evidence>
<dbReference type="Pfam" id="PF00293">
    <property type="entry name" value="NUDIX"/>
    <property type="match status" value="1"/>
</dbReference>
<feature type="domain" description="Nudix hydrolase" evidence="5">
    <location>
        <begin position="7"/>
        <end position="140"/>
    </location>
</feature>
<proteinExistence type="predicted"/>
<gene>
    <name evidence="6" type="ORF">JF625_19055</name>
</gene>
<keyword evidence="3 6" id="KW-0378">Hydrolase</keyword>
<evidence type="ECO:0000256" key="2">
    <source>
        <dbReference type="ARBA" id="ARBA00022723"/>
    </source>
</evidence>
<dbReference type="Gene3D" id="3.90.79.10">
    <property type="entry name" value="Nucleoside Triphosphate Pyrophosphohydrolase"/>
    <property type="match status" value="1"/>
</dbReference>
<evidence type="ECO:0000256" key="3">
    <source>
        <dbReference type="ARBA" id="ARBA00022801"/>
    </source>
</evidence>
<evidence type="ECO:0000256" key="1">
    <source>
        <dbReference type="ARBA" id="ARBA00001946"/>
    </source>
</evidence>
<evidence type="ECO:0000313" key="6">
    <source>
        <dbReference type="EMBL" id="MBW8727232.1"/>
    </source>
</evidence>
<reference evidence="6" key="1">
    <citation type="submission" date="2020-06" db="EMBL/GenBank/DDBJ databases">
        <title>Stable isotope informed genome-resolved metagenomics uncovers potential trophic interactions in rhizosphere soil.</title>
        <authorList>
            <person name="Starr E.P."/>
            <person name="Shi S."/>
            <person name="Blazewicz S.J."/>
            <person name="Koch B.J."/>
            <person name="Probst A.J."/>
            <person name="Hungate B.A."/>
            <person name="Pett-Ridge J."/>
            <person name="Firestone M.K."/>
            <person name="Banfield J.F."/>
        </authorList>
    </citation>
    <scope>NUCLEOTIDE SEQUENCE</scope>
    <source>
        <strain evidence="6">YM_69_17</strain>
    </source>
</reference>
<organism evidence="6 7">
    <name type="scientific">Inquilinus limosus</name>
    <dbReference type="NCBI Taxonomy" id="171674"/>
    <lineage>
        <taxon>Bacteria</taxon>
        <taxon>Pseudomonadati</taxon>
        <taxon>Pseudomonadota</taxon>
        <taxon>Alphaproteobacteria</taxon>
        <taxon>Rhodospirillales</taxon>
        <taxon>Rhodospirillaceae</taxon>
        <taxon>Inquilinus</taxon>
    </lineage>
</organism>
<keyword evidence="4" id="KW-0460">Magnesium</keyword>
<dbReference type="SUPFAM" id="SSF55811">
    <property type="entry name" value="Nudix"/>
    <property type="match status" value="1"/>
</dbReference>
<protein>
    <submittedName>
        <fullName evidence="6">NUDIX hydrolase</fullName>
    </submittedName>
</protein>
<dbReference type="CDD" id="cd04666">
    <property type="entry name" value="NUDIX_DIPP2_like_Nudt4"/>
    <property type="match status" value="1"/>
</dbReference>